<evidence type="ECO:0000259" key="2">
    <source>
        <dbReference type="PROSITE" id="PS50878"/>
    </source>
</evidence>
<dbReference type="SMART" id="SM00343">
    <property type="entry name" value="ZnF_C2HC"/>
    <property type="match status" value="2"/>
</dbReference>
<evidence type="ECO:0000313" key="3">
    <source>
        <dbReference type="EMBL" id="GFO14310.1"/>
    </source>
</evidence>
<dbReference type="Gene3D" id="3.10.10.10">
    <property type="entry name" value="HIV Type 1 Reverse Transcriptase, subunit A, domain 1"/>
    <property type="match status" value="1"/>
</dbReference>
<feature type="region of interest" description="Disordered" evidence="1">
    <location>
        <begin position="240"/>
        <end position="266"/>
    </location>
</feature>
<dbReference type="CDD" id="cd01647">
    <property type="entry name" value="RT_LTR"/>
    <property type="match status" value="1"/>
</dbReference>
<dbReference type="EMBL" id="BLXT01004553">
    <property type="protein sequence ID" value="GFO14310.1"/>
    <property type="molecule type" value="Genomic_DNA"/>
</dbReference>
<dbReference type="InterPro" id="IPR001878">
    <property type="entry name" value="Znf_CCHC"/>
</dbReference>
<gene>
    <name evidence="3" type="ORF">PoB_004081500</name>
</gene>
<dbReference type="InterPro" id="IPR043502">
    <property type="entry name" value="DNA/RNA_pol_sf"/>
</dbReference>
<dbReference type="GO" id="GO:0008270">
    <property type="term" value="F:zinc ion binding"/>
    <property type="evidence" value="ECO:0007669"/>
    <property type="project" value="InterPro"/>
</dbReference>
<dbReference type="Gene3D" id="4.10.60.10">
    <property type="entry name" value="Zinc finger, CCHC-type"/>
    <property type="match status" value="1"/>
</dbReference>
<feature type="domain" description="Reverse transcriptase" evidence="2">
    <location>
        <begin position="404"/>
        <end position="580"/>
    </location>
</feature>
<dbReference type="InterPro" id="IPR043128">
    <property type="entry name" value="Rev_trsase/Diguanyl_cyclase"/>
</dbReference>
<dbReference type="InterPro" id="IPR050951">
    <property type="entry name" value="Retrovirus_Pol_polyprotein"/>
</dbReference>
<protein>
    <submittedName>
        <fullName evidence="3">Pol polyprotein</fullName>
    </submittedName>
</protein>
<dbReference type="InterPro" id="IPR000477">
    <property type="entry name" value="RT_dom"/>
</dbReference>
<sequence length="624" mass="71864">MASPQIPLPVLDWSKDNKQTAFQEGKEFLESYFVINKVIDADKYHYLLLSSGPKGRELFQAHNISEEDKRNPTHLWSLFEGHMVEKPNKWVQRLDLQNVTQQAPETVDQFVVRLRNKADKCSFHPDQKDDRITEQLIKGILWKEEKKKLISKGDELTLTMAIEMSKSFEASNKNLNEYYSSINNDIRSVEAIGMKPKPKPTAHSNQNNCSRCGTVHQPRSCPAFESQCSKCKKKGHWARMCKSSRSGNSRGKPAPQPKRKNQPQTRRMHEIDLQGMAEEDDDLELLINAVDTTDKRNEVITKIQIKAPQYGNKRVFMSSRYRHEWQYFDRKIPQAALPKIKSAGGRHTETLQDYPDQFGGIGSFPGHFHITLKDDANPVVHATRKYPVHLQKELKEELDRMESLEVISKITQPTDWVNSLAFSRKQNGKLRVCLDPKDLNKAIKRTYHKTPTQEEISHKFSGAKFSKMDAQHGYWAIHLDDESSLLTTFNSPFGRYRFLRLPFGLKVSQDIFQQKMDQILEECPETLGISDDICIFGATEEEHDRNLCNLMEVSKKRGLVFNKDKCHIKKDRINFYGLIWDSKGAHPDPKKCANITKKLSPTNVTTAAIPWSCPIYEPIHTKLD</sequence>
<organism evidence="3 4">
    <name type="scientific">Plakobranchus ocellatus</name>
    <dbReference type="NCBI Taxonomy" id="259542"/>
    <lineage>
        <taxon>Eukaryota</taxon>
        <taxon>Metazoa</taxon>
        <taxon>Spiralia</taxon>
        <taxon>Lophotrochozoa</taxon>
        <taxon>Mollusca</taxon>
        <taxon>Gastropoda</taxon>
        <taxon>Heterobranchia</taxon>
        <taxon>Euthyneura</taxon>
        <taxon>Panpulmonata</taxon>
        <taxon>Sacoglossa</taxon>
        <taxon>Placobranchoidea</taxon>
        <taxon>Plakobranchidae</taxon>
        <taxon>Plakobranchus</taxon>
    </lineage>
</organism>
<dbReference type="PANTHER" id="PTHR37984:SF7">
    <property type="entry name" value="INTEGRASE CATALYTIC DOMAIN-CONTAINING PROTEIN"/>
    <property type="match status" value="1"/>
</dbReference>
<accession>A0AAV4B5H3</accession>
<dbReference type="FunFam" id="3.10.10.10:FF:000003">
    <property type="entry name" value="Retrovirus-related Pol polyprotein from transposon 297-like Protein"/>
    <property type="match status" value="1"/>
</dbReference>
<evidence type="ECO:0000256" key="1">
    <source>
        <dbReference type="SAM" id="MobiDB-lite"/>
    </source>
</evidence>
<dbReference type="PROSITE" id="PS50878">
    <property type="entry name" value="RT_POL"/>
    <property type="match status" value="1"/>
</dbReference>
<dbReference type="SUPFAM" id="SSF56672">
    <property type="entry name" value="DNA/RNA polymerases"/>
    <property type="match status" value="1"/>
</dbReference>
<name>A0AAV4B5H3_9GAST</name>
<reference evidence="3 4" key="1">
    <citation type="journal article" date="2021" name="Elife">
        <title>Chloroplast acquisition without the gene transfer in kleptoplastic sea slugs, Plakobranchus ocellatus.</title>
        <authorList>
            <person name="Maeda T."/>
            <person name="Takahashi S."/>
            <person name="Yoshida T."/>
            <person name="Shimamura S."/>
            <person name="Takaki Y."/>
            <person name="Nagai Y."/>
            <person name="Toyoda A."/>
            <person name="Suzuki Y."/>
            <person name="Arimoto A."/>
            <person name="Ishii H."/>
            <person name="Satoh N."/>
            <person name="Nishiyama T."/>
            <person name="Hasebe M."/>
            <person name="Maruyama T."/>
            <person name="Minagawa J."/>
            <person name="Obokata J."/>
            <person name="Shigenobu S."/>
        </authorList>
    </citation>
    <scope>NUCLEOTIDE SEQUENCE [LARGE SCALE GENOMIC DNA]</scope>
</reference>
<dbReference type="Pfam" id="PF00078">
    <property type="entry name" value="RVT_1"/>
    <property type="match status" value="1"/>
</dbReference>
<dbReference type="Gene3D" id="3.30.70.270">
    <property type="match status" value="1"/>
</dbReference>
<dbReference type="GO" id="GO:0003676">
    <property type="term" value="F:nucleic acid binding"/>
    <property type="evidence" value="ECO:0007669"/>
    <property type="project" value="InterPro"/>
</dbReference>
<proteinExistence type="predicted"/>
<evidence type="ECO:0000313" key="4">
    <source>
        <dbReference type="Proteomes" id="UP000735302"/>
    </source>
</evidence>
<keyword evidence="4" id="KW-1185">Reference proteome</keyword>
<comment type="caution">
    <text evidence="3">The sequence shown here is derived from an EMBL/GenBank/DDBJ whole genome shotgun (WGS) entry which is preliminary data.</text>
</comment>
<dbReference type="AlphaFoldDB" id="A0AAV4B5H3"/>
<dbReference type="PANTHER" id="PTHR37984">
    <property type="entry name" value="PROTEIN CBG26694"/>
    <property type="match status" value="1"/>
</dbReference>
<dbReference type="Proteomes" id="UP000735302">
    <property type="component" value="Unassembled WGS sequence"/>
</dbReference>